<feature type="transmembrane region" description="Helical" evidence="6">
    <location>
        <begin position="199"/>
        <end position="221"/>
    </location>
</feature>
<keyword evidence="3 6" id="KW-1133">Transmembrane helix</keyword>
<sequence length="516" mass="55501">MANTIVDLPAIETPPVVGYAAYFAEDNVSTFSSRLLIASVGGDGVATTTRALDPGFVLYLPFSVTGSTVVNCSALVPSLTTPYPGLAARVTYPAIWSVGGRAVAVFDSTVDFPDGGTVFIPVTNSLPARVDMNLGLSALRAAALATTTTSVIPTSSSSLVVTPTAAPNTTTSTPNASSMGTPGPTTNPRNDGSPYGPGALAGGIVGAFLAALLLCALLWFFCIRRRRSRRSASQQRFSDSSNDYALADMARNPEKSQAVVAASAVTGWQKHLPQEKDDGTITKLFKSIFEQAQMHMEGYYGSNTQDLSDASIATLRELSEDDLPLMLSQTQKQVLLLEGILLRFMIRRISGRSDVQDSFLPGDLSRIAKNNKWYMERESGQSGFATSGKKRGFSQALAQWRQLTGFLLPNHRDDQAYQKELRTKIEAAVQNIDSAYSPWEISGKSSDKRRESLRGILQQVSDAGILLFTQPSTFLFDWSTPAQSDSRTVAISPALLRENEGSAREDVLIKGSQGKL</sequence>
<dbReference type="InterPro" id="IPR051694">
    <property type="entry name" value="Immunoregulatory_rcpt-like"/>
</dbReference>
<evidence type="ECO:0000313" key="8">
    <source>
        <dbReference type="EMBL" id="WPA97491.1"/>
    </source>
</evidence>
<evidence type="ECO:0000256" key="3">
    <source>
        <dbReference type="ARBA" id="ARBA00022989"/>
    </source>
</evidence>
<gene>
    <name evidence="7" type="ORF">CB0940_02020</name>
    <name evidence="8" type="ORF">RHO25_002101</name>
</gene>
<evidence type="ECO:0000256" key="4">
    <source>
        <dbReference type="ARBA" id="ARBA00023136"/>
    </source>
</evidence>
<keyword evidence="2 6" id="KW-0812">Transmembrane</keyword>
<evidence type="ECO:0000256" key="5">
    <source>
        <dbReference type="SAM" id="MobiDB-lite"/>
    </source>
</evidence>
<dbReference type="GO" id="GO:0071944">
    <property type="term" value="C:cell periphery"/>
    <property type="evidence" value="ECO:0007669"/>
    <property type="project" value="UniProtKB-ARBA"/>
</dbReference>
<evidence type="ECO:0000313" key="7">
    <source>
        <dbReference type="EMBL" id="PIB00568.1"/>
    </source>
</evidence>
<dbReference type="PANTHER" id="PTHR15549:SF26">
    <property type="entry name" value="AXIAL BUDDING PATTERN PROTEIN 2-RELATED"/>
    <property type="match status" value="1"/>
</dbReference>
<reference evidence="8 10" key="2">
    <citation type="submission" date="2023-09" db="EMBL/GenBank/DDBJ databases">
        <title>Complete-Gapless Cercospora beticola genome.</title>
        <authorList>
            <person name="Wyatt N.A."/>
            <person name="Spanner R.E."/>
            <person name="Bolton M.D."/>
        </authorList>
    </citation>
    <scope>NUCLEOTIDE SEQUENCE [LARGE SCALE GENOMIC DNA]</scope>
    <source>
        <strain evidence="8">Cb09-40</strain>
    </source>
</reference>
<accession>A0A2G5I6X7</accession>
<feature type="compositionally biased region" description="Polar residues" evidence="5">
    <location>
        <begin position="179"/>
        <end position="190"/>
    </location>
</feature>
<dbReference type="Proteomes" id="UP000230605">
    <property type="component" value="Chromosome 1"/>
</dbReference>
<comment type="subcellular location">
    <subcellularLocation>
        <location evidence="1">Membrane</location>
        <topology evidence="1">Single-pass membrane protein</topology>
    </subcellularLocation>
</comment>
<evidence type="ECO:0000256" key="1">
    <source>
        <dbReference type="ARBA" id="ARBA00004167"/>
    </source>
</evidence>
<keyword evidence="4 6" id="KW-0472">Membrane</keyword>
<feature type="compositionally biased region" description="Low complexity" evidence="5">
    <location>
        <begin position="161"/>
        <end position="178"/>
    </location>
</feature>
<evidence type="ECO:0000313" key="10">
    <source>
        <dbReference type="Proteomes" id="UP001302367"/>
    </source>
</evidence>
<name>A0A2G5I6X7_CERBT</name>
<dbReference type="Proteomes" id="UP001302367">
    <property type="component" value="Chromosome 1"/>
</dbReference>
<reference evidence="7 9" key="1">
    <citation type="submission" date="2015-10" db="EMBL/GenBank/DDBJ databases">
        <title>The cercosporin biosynthetic gene cluster was horizontally transferred to several fungal lineages and shown to be expanded in Cercospora beticola based on microsynteny with recipient genomes.</title>
        <authorList>
            <person name="De Jonge R."/>
            <person name="Ebert M.K."/>
            <person name="Suttle J.C."/>
            <person name="Jurick Ii W.M."/>
            <person name="Secor G.A."/>
            <person name="Thomma B.P."/>
            <person name="Van De Peer Y."/>
            <person name="Bolton M.D."/>
        </authorList>
    </citation>
    <scope>NUCLEOTIDE SEQUENCE [LARGE SCALE GENOMIC DNA]</scope>
    <source>
        <strain evidence="7 9">09-40</strain>
    </source>
</reference>
<protein>
    <submittedName>
        <fullName evidence="7">Uncharacterized protein</fullName>
    </submittedName>
</protein>
<dbReference type="PANTHER" id="PTHR15549">
    <property type="entry name" value="PAIRED IMMUNOGLOBULIN-LIKE TYPE 2 RECEPTOR"/>
    <property type="match status" value="1"/>
</dbReference>
<evidence type="ECO:0000313" key="9">
    <source>
        <dbReference type="Proteomes" id="UP000230605"/>
    </source>
</evidence>
<dbReference type="EMBL" id="LKMD01000100">
    <property type="protein sequence ID" value="PIB00568.1"/>
    <property type="molecule type" value="Genomic_DNA"/>
</dbReference>
<dbReference type="EMBL" id="CP134184">
    <property type="protein sequence ID" value="WPA97491.1"/>
    <property type="molecule type" value="Genomic_DNA"/>
</dbReference>
<dbReference type="GO" id="GO:0016020">
    <property type="term" value="C:membrane"/>
    <property type="evidence" value="ECO:0007669"/>
    <property type="project" value="UniProtKB-SubCell"/>
</dbReference>
<dbReference type="AlphaFoldDB" id="A0A2G5I6X7"/>
<keyword evidence="10" id="KW-1185">Reference proteome</keyword>
<proteinExistence type="predicted"/>
<evidence type="ECO:0000256" key="2">
    <source>
        <dbReference type="ARBA" id="ARBA00022692"/>
    </source>
</evidence>
<dbReference type="OrthoDB" id="5421765at2759"/>
<organism evidence="7 9">
    <name type="scientific">Cercospora beticola</name>
    <name type="common">Sugarbeet leaf spot fungus</name>
    <dbReference type="NCBI Taxonomy" id="122368"/>
    <lineage>
        <taxon>Eukaryota</taxon>
        <taxon>Fungi</taxon>
        <taxon>Dikarya</taxon>
        <taxon>Ascomycota</taxon>
        <taxon>Pezizomycotina</taxon>
        <taxon>Dothideomycetes</taxon>
        <taxon>Dothideomycetidae</taxon>
        <taxon>Mycosphaerellales</taxon>
        <taxon>Mycosphaerellaceae</taxon>
        <taxon>Cercospora</taxon>
    </lineage>
</organism>
<feature type="region of interest" description="Disordered" evidence="5">
    <location>
        <begin position="161"/>
        <end position="194"/>
    </location>
</feature>
<evidence type="ECO:0000256" key="6">
    <source>
        <dbReference type="SAM" id="Phobius"/>
    </source>
</evidence>